<dbReference type="Gene3D" id="3.40.50.2000">
    <property type="entry name" value="Glycogen Phosphorylase B"/>
    <property type="match status" value="1"/>
</dbReference>
<evidence type="ECO:0000313" key="1">
    <source>
        <dbReference type="EMBL" id="MDQ0162484.1"/>
    </source>
</evidence>
<dbReference type="PANTHER" id="PTHR38134">
    <property type="entry name" value="SLR1395 PROTEIN"/>
    <property type="match status" value="1"/>
</dbReference>
<keyword evidence="2" id="KW-1185">Reference proteome</keyword>
<dbReference type="PANTHER" id="PTHR38134:SF2">
    <property type="entry name" value="GALACTOKINASE"/>
    <property type="match status" value="1"/>
</dbReference>
<dbReference type="RefSeq" id="WP_419151900.1">
    <property type="nucleotide sequence ID" value="NZ_JAUSTR010000004.1"/>
</dbReference>
<dbReference type="GO" id="GO:0016740">
    <property type="term" value="F:transferase activity"/>
    <property type="evidence" value="ECO:0007669"/>
    <property type="project" value="UniProtKB-KW"/>
</dbReference>
<gene>
    <name evidence="1" type="ORF">J2S06_001561</name>
</gene>
<accession>A0ABT9VNL5</accession>
<sequence length="364" mass="41765">MISYIVGRNFGHLNRAVAIIEKFHEANQEEIVRIYTFPHSFSWIKENIPFVELDCFKKYKKYSQLQNEIRHSSLIMHDWRMEVRKLRSDRKEFDAIMGGIYHSDLKIYDDDMIEARNFKEFIRNTANETTDIFFHINLVQPNEVPDLSTFYVPIPLIARDVTMSVNEVKESLGLQPDELFLLIQMGGGVGPSKYKYTEEWYDKINQLRLPIRIVVANQFAGLPFPFHANIIQAPLFYNGINLINAADVVISKPGMGILTDAIATKTPLLLLPPDDAERQAKHDMLQKIVGSDIGTIEANFSKDDLSRRINEILDQKNKITEAFQTIPDNGAEIMSKAINLLCGKPLNDLPFLYEEVLKLTPFSV</sequence>
<reference evidence="1 2" key="1">
    <citation type="submission" date="2023-07" db="EMBL/GenBank/DDBJ databases">
        <title>Genomic Encyclopedia of Type Strains, Phase IV (KMG-IV): sequencing the most valuable type-strain genomes for metagenomic binning, comparative biology and taxonomic classification.</title>
        <authorList>
            <person name="Goeker M."/>
        </authorList>
    </citation>
    <scope>NUCLEOTIDE SEQUENCE [LARGE SCALE GENOMIC DNA]</scope>
    <source>
        <strain evidence="1 2">DSM 19092</strain>
    </source>
</reference>
<dbReference type="Proteomes" id="UP001225646">
    <property type="component" value="Unassembled WGS sequence"/>
</dbReference>
<evidence type="ECO:0000313" key="2">
    <source>
        <dbReference type="Proteomes" id="UP001225646"/>
    </source>
</evidence>
<organism evidence="1 2">
    <name type="scientific">Aeribacillus alveayuensis</name>
    <dbReference type="NCBI Taxonomy" id="279215"/>
    <lineage>
        <taxon>Bacteria</taxon>
        <taxon>Bacillati</taxon>
        <taxon>Bacillota</taxon>
        <taxon>Bacilli</taxon>
        <taxon>Bacillales</taxon>
        <taxon>Bacillaceae</taxon>
        <taxon>Aeribacillus</taxon>
    </lineage>
</organism>
<name>A0ABT9VNL5_9BACI</name>
<dbReference type="InterPro" id="IPR053205">
    <property type="entry name" value="GHMP_kinase_L-arabinokinase"/>
</dbReference>
<dbReference type="EMBL" id="JAUSTR010000004">
    <property type="protein sequence ID" value="MDQ0162484.1"/>
    <property type="molecule type" value="Genomic_DNA"/>
</dbReference>
<proteinExistence type="predicted"/>
<protein>
    <submittedName>
        <fullName evidence="1">UDP-N-acetylglucosamine transferase subunit ALG13</fullName>
    </submittedName>
</protein>
<comment type="caution">
    <text evidence="1">The sequence shown here is derived from an EMBL/GenBank/DDBJ whole genome shotgun (WGS) entry which is preliminary data.</text>
</comment>
<keyword evidence="1" id="KW-0808">Transferase</keyword>
<dbReference type="SUPFAM" id="SSF53756">
    <property type="entry name" value="UDP-Glycosyltransferase/glycogen phosphorylase"/>
    <property type="match status" value="1"/>
</dbReference>